<dbReference type="Gene3D" id="1.25.10.10">
    <property type="entry name" value="Leucine-rich Repeat Variant"/>
    <property type="match status" value="1"/>
</dbReference>
<name>A0ABS8PVI6_9BACT</name>
<dbReference type="Proteomes" id="UP001199816">
    <property type="component" value="Unassembled WGS sequence"/>
</dbReference>
<proteinExistence type="predicted"/>
<evidence type="ECO:0000313" key="1">
    <source>
        <dbReference type="EMBL" id="MCD2424930.1"/>
    </source>
</evidence>
<sequence length="516" mass="58629">MDIWQHIKILKQPGKSWFFQKDNTVEKLDALQQIAAFGSPIVIEELIPFLKSGNNELRAATCQTIIQLFRKVRGKNGYYNTLRYCNISKDDIDFYQTHFPPAQYVQLLAIASLNGNGRIREEAVKKLALVNLPEAVPFIVYRLADWVLPIRQVALKSIENYKTPAYLNALIDNLPVFEGLQKVMRINLGDVYQDMIRYILSAGREHIVLHFKKYADKPRYILAKHFSASITGGSYGLELLLTDQHFLIRSLALDHFSNLQQPARMQLLKDPSAKIRLRTLYCFKGESGFQDIVLPYLADSSASVRYFARFTLQHAGINLAQFYHQKLQEGIQVPGALAGLAEVGAKEYAATAEQYMFHPKIKIRNTAFLTLQKLDPPAAYAFALSNLGGSRDSLGKSILHFLARFKGVRTLEKARVIYSEGNREQRKNMLTLFSNFGGWAIIADLIMGTVDEDASVREWATHCIEKWRANATALYAAPGVEDQARALQMLHTAAALHNTHRYFKTDPLRDLHFYLQ</sequence>
<protein>
    <submittedName>
        <fullName evidence="1">HEAT repeat domain-containing protein</fullName>
    </submittedName>
</protein>
<accession>A0ABS8PVI6</accession>
<evidence type="ECO:0000313" key="2">
    <source>
        <dbReference type="Proteomes" id="UP001199816"/>
    </source>
</evidence>
<keyword evidence="2" id="KW-1185">Reference proteome</keyword>
<organism evidence="1 2">
    <name type="scientific">Niabella pedocola</name>
    <dbReference type="NCBI Taxonomy" id="1752077"/>
    <lineage>
        <taxon>Bacteria</taxon>
        <taxon>Pseudomonadati</taxon>
        <taxon>Bacteroidota</taxon>
        <taxon>Chitinophagia</taxon>
        <taxon>Chitinophagales</taxon>
        <taxon>Chitinophagaceae</taxon>
        <taxon>Niabella</taxon>
    </lineage>
</organism>
<dbReference type="SUPFAM" id="SSF48371">
    <property type="entry name" value="ARM repeat"/>
    <property type="match status" value="1"/>
</dbReference>
<gene>
    <name evidence="1" type="ORF">LQ567_19255</name>
</gene>
<dbReference type="InterPro" id="IPR011989">
    <property type="entry name" value="ARM-like"/>
</dbReference>
<dbReference type="RefSeq" id="WP_231007279.1">
    <property type="nucleotide sequence ID" value="NZ_JAJNEC010000005.1"/>
</dbReference>
<dbReference type="InterPro" id="IPR016024">
    <property type="entry name" value="ARM-type_fold"/>
</dbReference>
<dbReference type="EMBL" id="JAJNEC010000005">
    <property type="protein sequence ID" value="MCD2424930.1"/>
    <property type="molecule type" value="Genomic_DNA"/>
</dbReference>
<reference evidence="1 2" key="1">
    <citation type="submission" date="2021-11" db="EMBL/GenBank/DDBJ databases">
        <title>Genomic of Niabella pedocola.</title>
        <authorList>
            <person name="Wu T."/>
        </authorList>
    </citation>
    <scope>NUCLEOTIDE SEQUENCE [LARGE SCALE GENOMIC DNA]</scope>
    <source>
        <strain evidence="1 2">JCM 31011</strain>
    </source>
</reference>
<comment type="caution">
    <text evidence="1">The sequence shown here is derived from an EMBL/GenBank/DDBJ whole genome shotgun (WGS) entry which is preliminary data.</text>
</comment>